<dbReference type="KEGG" id="lack:FLP15_09735"/>
<accession>A0A514Z9Z2</accession>
<evidence type="ECO:0000313" key="4">
    <source>
        <dbReference type="Proteomes" id="UP000315128"/>
    </source>
</evidence>
<feature type="region of interest" description="Disordered" evidence="2">
    <location>
        <begin position="98"/>
        <end position="120"/>
    </location>
</feature>
<proteinExistence type="predicted"/>
<evidence type="ECO:0000256" key="2">
    <source>
        <dbReference type="SAM" id="MobiDB-lite"/>
    </source>
</evidence>
<reference evidence="3 4" key="1">
    <citation type="submission" date="2019-07" db="EMBL/GenBank/DDBJ databases">
        <title>Genome sequencing of KACC 19320.</title>
        <authorList>
            <person name="Heo J."/>
            <person name="Kim S.-J."/>
            <person name="Kim J.-S."/>
            <person name="Hong S.-B."/>
            <person name="Kwon S.-W."/>
        </authorList>
    </citation>
    <scope>NUCLEOTIDE SEQUENCE [LARGE SCALE GENOMIC DNA]</scope>
    <source>
        <strain evidence="3 4">KACC 19320</strain>
    </source>
</reference>
<dbReference type="AlphaFoldDB" id="A0A514Z9Z2"/>
<sequence length="120" mass="14516">MVKDKSADARYEYNQKILQTERTLDDLKAQQFQLKNTLENFEQTTEKEFRNLLEIDSEMMKSGSFSAQWDFEENQGKSQFLKNFITQQQENLTYAFSQESQKLEDQHEQFQRERDNLPWD</sequence>
<keyword evidence="1" id="KW-0175">Coiled coil</keyword>
<gene>
    <name evidence="3" type="ORF">FLP15_09735</name>
</gene>
<dbReference type="OrthoDB" id="2366162at2"/>
<protein>
    <submittedName>
        <fullName evidence="3">Uncharacterized protein</fullName>
    </submittedName>
</protein>
<feature type="compositionally biased region" description="Basic and acidic residues" evidence="2">
    <location>
        <begin position="101"/>
        <end position="120"/>
    </location>
</feature>
<dbReference type="EMBL" id="CP041356">
    <property type="protein sequence ID" value="QDK71385.1"/>
    <property type="molecule type" value="Genomic_DNA"/>
</dbReference>
<organism evidence="3 4">
    <name type="scientific">Lactococcus protaetiae</name>
    <dbReference type="NCBI Taxonomy" id="2592653"/>
    <lineage>
        <taxon>Bacteria</taxon>
        <taxon>Bacillati</taxon>
        <taxon>Bacillota</taxon>
        <taxon>Bacilli</taxon>
        <taxon>Lactobacillales</taxon>
        <taxon>Streptococcaceae</taxon>
        <taxon>Lactococcus</taxon>
    </lineage>
</organism>
<dbReference type="Proteomes" id="UP000315128">
    <property type="component" value="Chromosome"/>
</dbReference>
<feature type="coiled-coil region" evidence="1">
    <location>
        <begin position="10"/>
        <end position="44"/>
    </location>
</feature>
<evidence type="ECO:0000313" key="3">
    <source>
        <dbReference type="EMBL" id="QDK71385.1"/>
    </source>
</evidence>
<name>A0A514Z9Z2_9LACT</name>
<keyword evidence="4" id="KW-1185">Reference proteome</keyword>
<evidence type="ECO:0000256" key="1">
    <source>
        <dbReference type="SAM" id="Coils"/>
    </source>
</evidence>
<dbReference type="RefSeq" id="WP_142766954.1">
    <property type="nucleotide sequence ID" value="NZ_CP041356.1"/>
</dbReference>